<dbReference type="Gene3D" id="1.20.58.670">
    <property type="entry name" value="Dsl1p vesicle tethering complex, Tip20p subunit, domain D"/>
    <property type="match status" value="1"/>
</dbReference>
<feature type="domain" description="Acetyl-CoA carboxylase BT" evidence="9">
    <location>
        <begin position="7"/>
        <end position="96"/>
    </location>
</feature>
<dbReference type="GO" id="GO:0090522">
    <property type="term" value="P:vesicle tethering involved in exocytosis"/>
    <property type="evidence" value="ECO:0007669"/>
    <property type="project" value="InterPro"/>
</dbReference>
<evidence type="ECO:0000256" key="5">
    <source>
        <dbReference type="SAM" id="MobiDB-lite"/>
    </source>
</evidence>
<sequence>MTVERPDNTLAVICGAVTKAHLQAVAASDEYKRILDKGEVPNKKLLRTAFTLDFIYENNKYQVLATRSAAGLYTLLCNGGKVSIGLRTLADGGLLVYSMVDLTLFTGCSLTHGQLQDLLQDSELPYGRSTAILSTLSGRMPAKLEASIRSALEAAHTKGPEFPSNPLRKIMDLFLDDGICPQDRQTVLNTLAPLEDVINRFKGGIKSHGYLTLSELMGAYYAVESIFSSNQEDDVILQLRDQNRDSLDEVVRLVLSHSKCSSKNQLILAVLDIVSKTASQAAVETTFHDSLSKLAQLDSKAAAKVALKAKEVLIHCQLPSSEERVGQMESILKTSLQPTVYGEANRVQPQHSYEVLRELVDSKYTVFDVLPTFYDHPNPWVALAALEVYVRQAYQSYSIVNFEYEEGDGLTGRLASFSDLTYVVNQLQDEPMRSGVMFGIKSLEDLDKFMSNYVLSKFPDVQPKLLNPDPDGEPQKIRLVAAEGTDVPKNCANVVVSIHTIATFQAFSDYLRPRIIKAKDDECLSRPSGSSPSRLSGMLAAFAAVAGLPTSSSSSPSTHLKDSGFTLPGSQSGSYGCLFNPTFVLAISFSHLAPSTISPQSSEQHPSHASPFGPTLASPIPQDPTNPEIKTPAHEVSAVAESSFAKFPIPMAMNQSDSHLPPTRQDNTLKSPTFFSHTNIQAQLQTLLLATASLSLTIDSEHLDQLAAIIRNIHLSKQQDAFLKHLTKFIQQKDAEIESVARGHYQDFFSSVDKLLSVRQGTISLNSHVLSLDRSLQSSGTSLAAVRSSLLDARKVSSNIQETIDTLQSCLKVLDLSKKLGQQISERKFYSALRSLDELQFVHLKPLLGFAALAGYLGEALPNEKMRIPEEVTKQLNSWLYDARQLSQQLGRLALGALKLRDRRWKTRKERLSSQDTASIALLVNLNTPVESAITCWITDNVLESAEASLIDFDPLYLAIHIHKTLDAREELQKSFRDDRRAQAHLILASMAGNTSGSSVFTLDSLGALVEQIVGFFIIEAHILRTTRAFRDENDVDALWQELSDLIIQIVRQGLAGCKDLDMRLGVKTKLLLFSQTMEYTDLLFKKFSVEFRQFIQEDDHQPMQVNNEDEFSKVVDVSFLPPKGQWTRTELAKQSFPAALPFSQAYLLCCIHVRNYVSKHRACCESVTRDADDSIRKSLDSLLISHVGLHMFNQLNQTKNLSQLAQIVINTLFFLTACDGLEAILTQLRVSARFITPELEAKGMFSKLLKTVEQKILGEIQEMIQDFFELSEYDWRRKSPMEVSEPLDAEGVRVNEQETSIYLRECLSFIDTLIDNVLVLTPREFKENIFFGAWRFIGKRLKMPSGM</sequence>
<evidence type="ECO:0000259" key="7">
    <source>
        <dbReference type="Pfam" id="PF08326"/>
    </source>
</evidence>
<dbReference type="InterPro" id="IPR007225">
    <property type="entry name" value="EXOC6/Sec15"/>
</dbReference>
<evidence type="ECO:0000256" key="3">
    <source>
        <dbReference type="ARBA" id="ARBA00022483"/>
    </source>
</evidence>
<protein>
    <submittedName>
        <fullName evidence="10">Uncharacterized protein</fullName>
    </submittedName>
</protein>
<dbReference type="InterPro" id="IPR042044">
    <property type="entry name" value="EXOC6PINT-1/Sec15/Tip20_C_dom2"/>
</dbReference>
<dbReference type="Pfam" id="PF08326">
    <property type="entry name" value="ACC_central"/>
    <property type="match status" value="1"/>
</dbReference>
<dbReference type="PANTHER" id="PTHR12702">
    <property type="entry name" value="SEC15"/>
    <property type="match status" value="1"/>
</dbReference>
<proteinExistence type="inferred from homology"/>
<dbReference type="Proteomes" id="UP000235392">
    <property type="component" value="Unassembled WGS sequence"/>
</dbReference>
<feature type="domain" description="Exocyst complex subunit EXOC6/Sec15 C-terminal" evidence="6">
    <location>
        <begin position="1075"/>
        <end position="1342"/>
    </location>
</feature>
<dbReference type="InterPro" id="IPR048359">
    <property type="entry name" value="EXOC6_Sec15_N"/>
</dbReference>
<keyword evidence="3" id="KW-0268">Exocytosis</keyword>
<dbReference type="InterPro" id="IPR013537">
    <property type="entry name" value="AcCoA_COase_cen"/>
</dbReference>
<evidence type="ECO:0000256" key="4">
    <source>
        <dbReference type="ARBA" id="ARBA00023054"/>
    </source>
</evidence>
<accession>A0A2N5TKX2</accession>
<dbReference type="InterPro" id="IPR049074">
    <property type="entry name" value="ACCA_BT"/>
</dbReference>
<organism evidence="10 11">
    <name type="scientific">Puccinia coronata f. sp. avenae</name>
    <dbReference type="NCBI Taxonomy" id="200324"/>
    <lineage>
        <taxon>Eukaryota</taxon>
        <taxon>Fungi</taxon>
        <taxon>Dikarya</taxon>
        <taxon>Basidiomycota</taxon>
        <taxon>Pucciniomycotina</taxon>
        <taxon>Pucciniomycetes</taxon>
        <taxon>Pucciniales</taxon>
        <taxon>Pucciniaceae</taxon>
        <taxon>Puccinia</taxon>
    </lineage>
</organism>
<dbReference type="GO" id="GO:0003989">
    <property type="term" value="F:acetyl-CoA carboxylase activity"/>
    <property type="evidence" value="ECO:0007669"/>
    <property type="project" value="InterPro"/>
</dbReference>
<dbReference type="Pfam" id="PF04091">
    <property type="entry name" value="Sec15_C"/>
    <property type="match status" value="1"/>
</dbReference>
<comment type="caution">
    <text evidence="10">The sequence shown here is derived from an EMBL/GenBank/DDBJ whole genome shotgun (WGS) entry which is preliminary data.</text>
</comment>
<dbReference type="GO" id="GO:0006633">
    <property type="term" value="P:fatty acid biosynthetic process"/>
    <property type="evidence" value="ECO:0007669"/>
    <property type="project" value="InterPro"/>
</dbReference>
<feature type="domain" description="Exocyst complex component EXOC6/Sec15 N-terminal" evidence="8">
    <location>
        <begin position="725"/>
        <end position="894"/>
    </location>
</feature>
<gene>
    <name evidence="10" type="ORF">PCASD_21869</name>
</gene>
<dbReference type="GO" id="GO:0005524">
    <property type="term" value="F:ATP binding"/>
    <property type="evidence" value="ECO:0007669"/>
    <property type="project" value="InterPro"/>
</dbReference>
<dbReference type="GO" id="GO:0016020">
    <property type="term" value="C:membrane"/>
    <property type="evidence" value="ECO:0007669"/>
    <property type="project" value="TreeGrafter"/>
</dbReference>
<dbReference type="Pfam" id="PF20651">
    <property type="entry name" value="EXOC6_Sec15_N"/>
    <property type="match status" value="1"/>
</dbReference>
<dbReference type="InterPro" id="IPR042045">
    <property type="entry name" value="EXOC6/Sec15_C_dom1"/>
</dbReference>
<dbReference type="PANTHER" id="PTHR12702:SF0">
    <property type="entry name" value="EXOCYST COMPLEX COMPONENT 6"/>
    <property type="match status" value="1"/>
</dbReference>
<evidence type="ECO:0000313" key="11">
    <source>
        <dbReference type="Proteomes" id="UP000235392"/>
    </source>
</evidence>
<comment type="similarity">
    <text evidence="1">Belongs to the SEC15 family.</text>
</comment>
<dbReference type="Gene3D" id="1.10.357.30">
    <property type="entry name" value="Exocyst complex subunit Sec15 C-terminal domain, N-terminal subdomain"/>
    <property type="match status" value="1"/>
</dbReference>
<evidence type="ECO:0000256" key="2">
    <source>
        <dbReference type="ARBA" id="ARBA00022448"/>
    </source>
</evidence>
<evidence type="ECO:0000259" key="8">
    <source>
        <dbReference type="Pfam" id="PF20651"/>
    </source>
</evidence>
<feature type="domain" description="Acetyl-CoA carboxylase central" evidence="7">
    <location>
        <begin position="114"/>
        <end position="408"/>
    </location>
</feature>
<dbReference type="GO" id="GO:0006886">
    <property type="term" value="P:intracellular protein transport"/>
    <property type="evidence" value="ECO:0007669"/>
    <property type="project" value="InterPro"/>
</dbReference>
<dbReference type="EMBL" id="PGCI01000480">
    <property type="protein sequence ID" value="PLW26167.1"/>
    <property type="molecule type" value="Genomic_DNA"/>
</dbReference>
<keyword evidence="4" id="KW-0175">Coiled coil</keyword>
<dbReference type="GO" id="GO:0006893">
    <property type="term" value="P:Golgi to plasma membrane transport"/>
    <property type="evidence" value="ECO:0007669"/>
    <property type="project" value="TreeGrafter"/>
</dbReference>
<keyword evidence="2" id="KW-0813">Transport</keyword>
<evidence type="ECO:0000256" key="1">
    <source>
        <dbReference type="ARBA" id="ARBA00007944"/>
    </source>
</evidence>
<evidence type="ECO:0000259" key="6">
    <source>
        <dbReference type="Pfam" id="PF04091"/>
    </source>
</evidence>
<dbReference type="GO" id="GO:0000145">
    <property type="term" value="C:exocyst"/>
    <property type="evidence" value="ECO:0007669"/>
    <property type="project" value="TreeGrafter"/>
</dbReference>
<reference evidence="10 11" key="1">
    <citation type="submission" date="2017-11" db="EMBL/GenBank/DDBJ databases">
        <title>De novo assembly and phasing of dikaryotic genomes from two isolates of Puccinia coronata f. sp. avenae, the causal agent of oat crown rust.</title>
        <authorList>
            <person name="Miller M.E."/>
            <person name="Zhang Y."/>
            <person name="Omidvar V."/>
            <person name="Sperschneider J."/>
            <person name="Schwessinger B."/>
            <person name="Raley C."/>
            <person name="Palmer J.M."/>
            <person name="Garnica D."/>
            <person name="Upadhyaya N."/>
            <person name="Rathjen J."/>
            <person name="Taylor J.M."/>
            <person name="Park R.F."/>
            <person name="Dodds P.N."/>
            <person name="Hirsch C.D."/>
            <person name="Kianian S.F."/>
            <person name="Figueroa M."/>
        </authorList>
    </citation>
    <scope>NUCLEOTIDE SEQUENCE [LARGE SCALE GENOMIC DNA]</scope>
    <source>
        <strain evidence="10">12SD80</strain>
    </source>
</reference>
<dbReference type="InterPro" id="IPR046361">
    <property type="entry name" value="EXOC6/Sec15_C"/>
</dbReference>
<name>A0A2N5TKX2_9BASI</name>
<feature type="region of interest" description="Disordered" evidence="5">
    <location>
        <begin position="596"/>
        <end position="630"/>
    </location>
</feature>
<evidence type="ECO:0000313" key="10">
    <source>
        <dbReference type="EMBL" id="PLW26167.1"/>
    </source>
</evidence>
<dbReference type="Pfam" id="PF21385">
    <property type="entry name" value="ACCA_BT"/>
    <property type="match status" value="1"/>
</dbReference>
<evidence type="ECO:0000259" key="9">
    <source>
        <dbReference type="Pfam" id="PF21385"/>
    </source>
</evidence>